<evidence type="ECO:0000256" key="1">
    <source>
        <dbReference type="SAM" id="MobiDB-lite"/>
    </source>
</evidence>
<evidence type="ECO:0000313" key="3">
    <source>
        <dbReference type="EMBL" id="BBA98659.1"/>
    </source>
</evidence>
<keyword evidence="4" id="KW-1185">Reference proteome</keyword>
<feature type="compositionally biased region" description="Low complexity" evidence="1">
    <location>
        <begin position="171"/>
        <end position="183"/>
    </location>
</feature>
<evidence type="ECO:0000256" key="2">
    <source>
        <dbReference type="SAM" id="SignalP"/>
    </source>
</evidence>
<dbReference type="Proteomes" id="UP000595703">
    <property type="component" value="Chromosome"/>
</dbReference>
<reference evidence="3 4" key="2">
    <citation type="journal article" date="2011" name="J. Antibiot.">
        <title>Furaquinocins I and J: novel polyketide isoprenoid hybrid compounds from Streptomyces reveromyceticus SN-593.</title>
        <authorList>
            <person name="Panthee S."/>
            <person name="Takahashi S."/>
            <person name="Takagi H."/>
            <person name="Nogawa T."/>
            <person name="Oowada E."/>
            <person name="Uramoto M."/>
            <person name="Osada H."/>
        </authorList>
    </citation>
    <scope>NUCLEOTIDE SEQUENCE [LARGE SCALE GENOMIC DNA]</scope>
    <source>
        <strain evidence="3 4">SN-593</strain>
    </source>
</reference>
<gene>
    <name evidence="3" type="ORF">RVR_4931</name>
</gene>
<dbReference type="AlphaFoldDB" id="A0A7U3VPI9"/>
<dbReference type="EMBL" id="AP018365">
    <property type="protein sequence ID" value="BBA98659.1"/>
    <property type="molecule type" value="Genomic_DNA"/>
</dbReference>
<feature type="chain" id="PRO_5038753345" evidence="2">
    <location>
        <begin position="28"/>
        <end position="210"/>
    </location>
</feature>
<dbReference type="RefSeq" id="WP_202234772.1">
    <property type="nucleotide sequence ID" value="NZ_AP018365.1"/>
</dbReference>
<keyword evidence="2" id="KW-0732">Signal</keyword>
<protein>
    <submittedName>
        <fullName evidence="3">Uncharacterized protein</fullName>
    </submittedName>
</protein>
<reference evidence="3 4" key="3">
    <citation type="journal article" date="2011" name="Nat. Chem. Biol.">
        <title>Reveromycin A biosynthesis uses RevG and RevJ for stereospecific spiroacetal formation.</title>
        <authorList>
            <person name="Takahashi S."/>
            <person name="Toyoda A."/>
            <person name="Sekiyama Y."/>
            <person name="Takagi H."/>
            <person name="Nogawa T."/>
            <person name="Uramoto M."/>
            <person name="Suzuki R."/>
            <person name="Koshino H."/>
            <person name="Kumano T."/>
            <person name="Panthee S."/>
            <person name="Dairi T."/>
            <person name="Ishikawa J."/>
            <person name="Ikeda H."/>
            <person name="Sakaki Y."/>
            <person name="Osada H."/>
        </authorList>
    </citation>
    <scope>NUCLEOTIDE SEQUENCE [LARGE SCALE GENOMIC DNA]</scope>
    <source>
        <strain evidence="3 4">SN-593</strain>
    </source>
</reference>
<dbReference type="KEGG" id="arev:RVR_4931"/>
<sequence>MAADIKTFWGALLSVLLKCIAALGFTAADRAAARRQAAAQAPATSATSTVTPTPTAVATARVAAGTGEAREAREAVSAGAPATGTPAPARSAAPPRRGQAKAHVPAPRTAESRLVRRSRGRTLPPTMKQRIGAEAHGASPSARSLRTAEPLDEFGDLGALATAAGAPAAATTSAAASTAASTDRGARAHRAHVPGRAVAKATRELFTRAA</sequence>
<accession>A0A7U3VPI9</accession>
<name>A0A7U3VPI9_9ACTN</name>
<feature type="region of interest" description="Disordered" evidence="1">
    <location>
        <begin position="64"/>
        <end position="144"/>
    </location>
</feature>
<feature type="signal peptide" evidence="2">
    <location>
        <begin position="1"/>
        <end position="27"/>
    </location>
</feature>
<reference evidence="3 4" key="1">
    <citation type="journal article" date="2010" name="J. Bacteriol.">
        <title>Biochemical characterization of a novel indole prenyltransferase from Streptomyces sp. SN-593.</title>
        <authorList>
            <person name="Takahashi S."/>
            <person name="Takagi H."/>
            <person name="Toyoda A."/>
            <person name="Uramoto M."/>
            <person name="Nogawa T."/>
            <person name="Ueki M."/>
            <person name="Sakaki Y."/>
            <person name="Osada H."/>
        </authorList>
    </citation>
    <scope>NUCLEOTIDE SEQUENCE [LARGE SCALE GENOMIC DNA]</scope>
    <source>
        <strain evidence="3 4">SN-593</strain>
    </source>
</reference>
<dbReference type="Pfam" id="PF19871">
    <property type="entry name" value="DUF6344"/>
    <property type="match status" value="1"/>
</dbReference>
<organism evidence="3 4">
    <name type="scientific">Actinacidiphila reveromycinica</name>
    <dbReference type="NCBI Taxonomy" id="659352"/>
    <lineage>
        <taxon>Bacteria</taxon>
        <taxon>Bacillati</taxon>
        <taxon>Actinomycetota</taxon>
        <taxon>Actinomycetes</taxon>
        <taxon>Kitasatosporales</taxon>
        <taxon>Streptomycetaceae</taxon>
        <taxon>Actinacidiphila</taxon>
    </lineage>
</organism>
<evidence type="ECO:0000313" key="4">
    <source>
        <dbReference type="Proteomes" id="UP000595703"/>
    </source>
</evidence>
<reference evidence="3 4" key="4">
    <citation type="journal article" date="2020" name="Sci. Rep.">
        <title>beta-carboline chemical signals induce reveromycin production through a LuxR family regulator in Streptomyces sp. SN-593.</title>
        <authorList>
            <person name="Panthee S."/>
            <person name="Kito N."/>
            <person name="Hayashi T."/>
            <person name="Shimizu T."/>
            <person name="Ishikawa J."/>
            <person name="Hamamoto H."/>
            <person name="Osada H."/>
            <person name="Takahashi S."/>
        </authorList>
    </citation>
    <scope>NUCLEOTIDE SEQUENCE [LARGE SCALE GENOMIC DNA]</scope>
    <source>
        <strain evidence="3 4">SN-593</strain>
    </source>
</reference>
<dbReference type="InterPro" id="IPR045925">
    <property type="entry name" value="DUF6344"/>
</dbReference>
<proteinExistence type="predicted"/>
<feature type="region of interest" description="Disordered" evidence="1">
    <location>
        <begin position="171"/>
        <end position="194"/>
    </location>
</feature>
<feature type="compositionally biased region" description="Low complexity" evidence="1">
    <location>
        <begin position="75"/>
        <end position="97"/>
    </location>
</feature>